<protein>
    <recommendedName>
        <fullName evidence="2">DUF753 domain-containing protein</fullName>
    </recommendedName>
</protein>
<evidence type="ECO:0000313" key="3">
    <source>
        <dbReference type="EMBL" id="CAD7079809.1"/>
    </source>
</evidence>
<feature type="chain" id="PRO_5030899987" description="DUF753 domain-containing protein" evidence="1">
    <location>
        <begin position="24"/>
        <end position="984"/>
    </location>
</feature>
<dbReference type="InParanoid" id="A0A7R8UFU7"/>
<dbReference type="PANTHER" id="PTHR21721">
    <property type="entry name" value="GH09876P-RELATED"/>
    <property type="match status" value="1"/>
</dbReference>
<sequence length="984" mass="107779">MGSFKYLLVSLFILGYVFSDVQSLTCWSCNSNVDPDCAQNPGSLTEQTECQEPTDKCEVAILTDDSTYRGCSSDLPTEITISDECEEDLCNGEIYPADRLQCHQCSGADCLAAQTQGNELPCKLYQPDDACFTDVIDETDVQRGCTSDSSYVPGDYAKFCKTSGCNSDPGLSEFSCAVCDSTEDGLSCVYGTVSGSECSVTTENTCSMQLLLGRLEHCFTYHKGEHVVRGCSRDSPQYVNQTNYIRECILEKCNDECIEPPQCYSCSSATEPYCQDQSVGNLTVENCPVGTTSCHTCRDEAGTAHRGCGEFEGSGQCASCWNDPGCNNKKMLRCYSCSSENDPNCDTWENPENIDKVICNGNCIATLRNGIVERGCQSNSFDCQPSLTCKSCTEDDCNSGRVPDESLRCYQCGENDADCNNDQSYQLAPSCPIVEDETDKCYMFVTNDNKMVRGCTTDMRYNECTLMPAGKCVTCSGDGCNSQAIIGKLQCIKCDSNTDPSCKTGLITRDDECSVTSLQFCEVEVPFSEYEYCFTYQYGERVIRGCSKEDTAISSQIKYVRECRFDNCNNECIDSPKCYSCDSSQNQNCADDVFMTNQVSCNAGDISCYTCRDSGKVIRRGCGSGDTFGQCESCWDDDGCNNKPMLECYSCNSQVDKKCATWTDVGTINTMICNGLCIATLRDGYVVRGCQSNSFDCPSSETCVRCDKDNCNSGLVPTDRMMCHQCDESNPDCYQDKESSEATACSVYKSGDQCFLFMDDNNKMVRGCVSDERYDDCSKNRDRCITCSEPGCNSMGGLVEPALECAKCKGGEECAWAQTESSKCESSRPYYESESCYIARSSDGTISRGCSLDDPNACTSATCTTCSTNGCNDVNRVYQSCLQCTGTGDNSCVVGQDVKGTTCSEPVQTYDTRGCYAQRDGDTVKRGCLYSLNNEQKESCEKDQKNCQVCYDQDCNTKDLRSHAPTLGAFSGLLLAVVAYLIKG</sequence>
<dbReference type="EMBL" id="LR899009">
    <property type="protein sequence ID" value="CAD7079809.1"/>
    <property type="molecule type" value="Genomic_DNA"/>
</dbReference>
<evidence type="ECO:0000259" key="2">
    <source>
        <dbReference type="Pfam" id="PF05444"/>
    </source>
</evidence>
<feature type="domain" description="DUF753" evidence="2">
    <location>
        <begin position="408"/>
        <end position="481"/>
    </location>
</feature>
<reference evidence="3 4" key="1">
    <citation type="submission" date="2020-11" db="EMBL/GenBank/DDBJ databases">
        <authorList>
            <person name="Wallbank WR R."/>
            <person name="Pardo Diaz C."/>
            <person name="Kozak K."/>
            <person name="Martin S."/>
            <person name="Jiggins C."/>
            <person name="Moest M."/>
            <person name="Warren A I."/>
            <person name="Generalovic N T."/>
            <person name="Byers J.R.P. K."/>
            <person name="Montejo-Kovacevich G."/>
            <person name="Yen C E."/>
        </authorList>
    </citation>
    <scope>NUCLEOTIDE SEQUENCE [LARGE SCALE GENOMIC DNA]</scope>
</reference>
<organism evidence="3 4">
    <name type="scientific">Hermetia illucens</name>
    <name type="common">Black soldier fly</name>
    <dbReference type="NCBI Taxonomy" id="343691"/>
    <lineage>
        <taxon>Eukaryota</taxon>
        <taxon>Metazoa</taxon>
        <taxon>Ecdysozoa</taxon>
        <taxon>Arthropoda</taxon>
        <taxon>Hexapoda</taxon>
        <taxon>Insecta</taxon>
        <taxon>Pterygota</taxon>
        <taxon>Neoptera</taxon>
        <taxon>Endopterygota</taxon>
        <taxon>Diptera</taxon>
        <taxon>Brachycera</taxon>
        <taxon>Stratiomyomorpha</taxon>
        <taxon>Stratiomyidae</taxon>
        <taxon>Hermetiinae</taxon>
        <taxon>Hermetia</taxon>
    </lineage>
</organism>
<keyword evidence="4" id="KW-1185">Reference proteome</keyword>
<feature type="domain" description="DUF753" evidence="2">
    <location>
        <begin position="722"/>
        <end position="793"/>
    </location>
</feature>
<name>A0A7R8UFU7_HERIL</name>
<dbReference type="PANTHER" id="PTHR21721:SF27">
    <property type="entry name" value="GH09876P"/>
    <property type="match status" value="1"/>
</dbReference>
<proteinExistence type="predicted"/>
<gene>
    <name evidence="3" type="ORF">HERILL_LOCUS3001</name>
</gene>
<dbReference type="OrthoDB" id="7901576at2759"/>
<feature type="domain" description="DUF753" evidence="2">
    <location>
        <begin position="25"/>
        <end position="90"/>
    </location>
</feature>
<keyword evidence="1" id="KW-0732">Signal</keyword>
<feature type="domain" description="DUF753" evidence="2">
    <location>
        <begin position="333"/>
        <end position="398"/>
    </location>
</feature>
<accession>A0A7R8UFU7</accession>
<dbReference type="SUPFAM" id="SSF57302">
    <property type="entry name" value="Snake toxin-like"/>
    <property type="match status" value="1"/>
</dbReference>
<dbReference type="Pfam" id="PF05444">
    <property type="entry name" value="DUF753"/>
    <property type="match status" value="7"/>
</dbReference>
<dbReference type="InterPro" id="IPR008472">
    <property type="entry name" value="DUF753"/>
</dbReference>
<dbReference type="InterPro" id="IPR045860">
    <property type="entry name" value="Snake_toxin-like_sf"/>
</dbReference>
<feature type="signal peptide" evidence="1">
    <location>
        <begin position="1"/>
        <end position="23"/>
    </location>
</feature>
<feature type="domain" description="DUF753" evidence="2">
    <location>
        <begin position="647"/>
        <end position="712"/>
    </location>
</feature>
<feature type="domain" description="DUF753" evidence="2">
    <location>
        <begin position="100"/>
        <end position="166"/>
    </location>
</feature>
<evidence type="ECO:0000256" key="1">
    <source>
        <dbReference type="SAM" id="SignalP"/>
    </source>
</evidence>
<feature type="domain" description="DUF753" evidence="2">
    <location>
        <begin position="879"/>
        <end position="956"/>
    </location>
</feature>
<dbReference type="AlphaFoldDB" id="A0A7R8UFU7"/>
<evidence type="ECO:0000313" key="4">
    <source>
        <dbReference type="Proteomes" id="UP000594454"/>
    </source>
</evidence>
<dbReference type="Proteomes" id="UP000594454">
    <property type="component" value="Chromosome 1"/>
</dbReference>